<evidence type="ECO:0000313" key="2">
    <source>
        <dbReference type="WBParaSite" id="ES5_v2.g29442.t1"/>
    </source>
</evidence>
<protein>
    <submittedName>
        <fullName evidence="2">Uncharacterized protein</fullName>
    </submittedName>
</protein>
<reference evidence="2" key="1">
    <citation type="submission" date="2022-11" db="UniProtKB">
        <authorList>
            <consortium name="WormBaseParasite"/>
        </authorList>
    </citation>
    <scope>IDENTIFICATION</scope>
</reference>
<dbReference type="Proteomes" id="UP000887579">
    <property type="component" value="Unplaced"/>
</dbReference>
<name>A0AC34GIK0_9BILA</name>
<organism evidence="1 2">
    <name type="scientific">Panagrolaimus sp. ES5</name>
    <dbReference type="NCBI Taxonomy" id="591445"/>
    <lineage>
        <taxon>Eukaryota</taxon>
        <taxon>Metazoa</taxon>
        <taxon>Ecdysozoa</taxon>
        <taxon>Nematoda</taxon>
        <taxon>Chromadorea</taxon>
        <taxon>Rhabditida</taxon>
        <taxon>Tylenchina</taxon>
        <taxon>Panagrolaimomorpha</taxon>
        <taxon>Panagrolaimoidea</taxon>
        <taxon>Panagrolaimidae</taxon>
        <taxon>Panagrolaimus</taxon>
    </lineage>
</organism>
<sequence>MAFIFAIETVTCRAPPKYTDWYGRHKFFPMGYLANGGNYMMEMFGKCFDKADFIKHLTFPVDLGNKDKNVTASCTVVVSHTDESILLAFRPTYGIDEQNEEISKFLKY</sequence>
<accession>A0AC34GIK0</accession>
<proteinExistence type="predicted"/>
<evidence type="ECO:0000313" key="1">
    <source>
        <dbReference type="Proteomes" id="UP000887579"/>
    </source>
</evidence>
<dbReference type="WBParaSite" id="ES5_v2.g29442.t1">
    <property type="protein sequence ID" value="ES5_v2.g29442.t1"/>
    <property type="gene ID" value="ES5_v2.g29442"/>
</dbReference>